<dbReference type="Gene3D" id="3.40.710.10">
    <property type="entry name" value="DD-peptidase/beta-lactamase superfamily"/>
    <property type="match status" value="1"/>
</dbReference>
<dbReference type="InterPro" id="IPR012338">
    <property type="entry name" value="Beta-lactam/transpept-like"/>
</dbReference>
<feature type="domain" description="Beta-lactamase-related" evidence="3">
    <location>
        <begin position="32"/>
        <end position="332"/>
    </location>
</feature>
<dbReference type="AlphaFoldDB" id="A0A501WA18"/>
<gene>
    <name evidence="4" type="ORF">FJM65_04615</name>
</gene>
<protein>
    <submittedName>
        <fullName evidence="4">Beta-lactamase family protein</fullName>
    </submittedName>
</protein>
<name>A0A501WA18_9BACT</name>
<dbReference type="InterPro" id="IPR001466">
    <property type="entry name" value="Beta-lactam-related"/>
</dbReference>
<evidence type="ECO:0000313" key="4">
    <source>
        <dbReference type="EMBL" id="TPE45325.1"/>
    </source>
</evidence>
<dbReference type="EMBL" id="VFRQ01000002">
    <property type="protein sequence ID" value="TPE45325.1"/>
    <property type="molecule type" value="Genomic_DNA"/>
</dbReference>
<dbReference type="RefSeq" id="WP_140619937.1">
    <property type="nucleotide sequence ID" value="NZ_VFRQ01000002.1"/>
</dbReference>
<dbReference type="OrthoDB" id="846150at2"/>
<organism evidence="4 5">
    <name type="scientific">Pontibacter mangrovi</name>
    <dbReference type="NCBI Taxonomy" id="2589816"/>
    <lineage>
        <taxon>Bacteria</taxon>
        <taxon>Pseudomonadati</taxon>
        <taxon>Bacteroidota</taxon>
        <taxon>Cytophagia</taxon>
        <taxon>Cytophagales</taxon>
        <taxon>Hymenobacteraceae</taxon>
        <taxon>Pontibacter</taxon>
    </lineage>
</organism>
<evidence type="ECO:0000313" key="5">
    <source>
        <dbReference type="Proteomes" id="UP000316727"/>
    </source>
</evidence>
<reference evidence="4 5" key="1">
    <citation type="submission" date="2019-06" db="EMBL/GenBank/DDBJ databases">
        <title>A novel bacterium of genus Pontibacter, isolated from marine sediment.</title>
        <authorList>
            <person name="Huang H."/>
            <person name="Mo K."/>
            <person name="Hu Y."/>
        </authorList>
    </citation>
    <scope>NUCLEOTIDE SEQUENCE [LARGE SCALE GENOMIC DNA]</scope>
    <source>
        <strain evidence="4 5">HB172049</strain>
    </source>
</reference>
<sequence length="451" mass="51093">MKHIIIIIFLLANLNIGFCQDKNLNQKLNLAIEAYEKVYDFSGTVKVVIDNNNTFEKSYGFANRSFEIKNTPDTRFSINSISKTFTATAILILVEEGRIDINAPVTRYIPSLKTSWADSITVHHILTHTSGLPRESGIQSHEELTFKEQVKLVEKQTLLFTPGERYEYSNAGIILLGSIIENVSGMSYETFITKNIIQPLNLRNTGYYSGRNVISNLAVPYRITSDGLEFTQRSKHYGDNAGGGLYSSPSDLFQFVKGLEDHIILSKKYVDMMFQSYVQSGENEFEGYAWSIKYFGNEKLHFAAGSGYGTKSVIVRMPESGDFIGITSNWGNTPILQLLRDLYLTIRNIDVKLPSEDELANPDSYKSQIGTYIFDKEELAKHLGIKRDKILLQEVNGHLFLDDELLAEEGNFLKLTYTNELKIEFNGDKMIINMNGNIIKGSKLHTTLYKR</sequence>
<evidence type="ECO:0000259" key="3">
    <source>
        <dbReference type="Pfam" id="PF00144"/>
    </source>
</evidence>
<dbReference type="Proteomes" id="UP000316727">
    <property type="component" value="Unassembled WGS sequence"/>
</dbReference>
<dbReference type="SUPFAM" id="SSF56601">
    <property type="entry name" value="beta-lactamase/transpeptidase-like"/>
    <property type="match status" value="1"/>
</dbReference>
<accession>A0A501WA18</accession>
<dbReference type="GO" id="GO:0016020">
    <property type="term" value="C:membrane"/>
    <property type="evidence" value="ECO:0007669"/>
    <property type="project" value="UniProtKB-SubCell"/>
</dbReference>
<comment type="caution">
    <text evidence="4">The sequence shown here is derived from an EMBL/GenBank/DDBJ whole genome shotgun (WGS) entry which is preliminary data.</text>
</comment>
<dbReference type="InterPro" id="IPR050491">
    <property type="entry name" value="AmpC-like"/>
</dbReference>
<comment type="subcellular location">
    <subcellularLocation>
        <location evidence="1">Membrane</location>
    </subcellularLocation>
</comment>
<dbReference type="PANTHER" id="PTHR46825:SF11">
    <property type="entry name" value="PENICILLIN-BINDING PROTEIN 4"/>
    <property type="match status" value="1"/>
</dbReference>
<evidence type="ECO:0000256" key="1">
    <source>
        <dbReference type="ARBA" id="ARBA00004370"/>
    </source>
</evidence>
<evidence type="ECO:0000256" key="2">
    <source>
        <dbReference type="ARBA" id="ARBA00023136"/>
    </source>
</evidence>
<keyword evidence="2" id="KW-0472">Membrane</keyword>
<dbReference type="Pfam" id="PF00144">
    <property type="entry name" value="Beta-lactamase"/>
    <property type="match status" value="1"/>
</dbReference>
<keyword evidence="5" id="KW-1185">Reference proteome</keyword>
<proteinExistence type="predicted"/>
<dbReference type="PANTHER" id="PTHR46825">
    <property type="entry name" value="D-ALANYL-D-ALANINE-CARBOXYPEPTIDASE/ENDOPEPTIDASE AMPH"/>
    <property type="match status" value="1"/>
</dbReference>